<dbReference type="Gene3D" id="1.10.167.10">
    <property type="entry name" value="Regulator of G-protein Signalling 4, domain 2"/>
    <property type="match status" value="1"/>
</dbReference>
<organism evidence="3 4">
    <name type="scientific">Delitschia confertaspora ATCC 74209</name>
    <dbReference type="NCBI Taxonomy" id="1513339"/>
    <lineage>
        <taxon>Eukaryota</taxon>
        <taxon>Fungi</taxon>
        <taxon>Dikarya</taxon>
        <taxon>Ascomycota</taxon>
        <taxon>Pezizomycotina</taxon>
        <taxon>Dothideomycetes</taxon>
        <taxon>Pleosporomycetidae</taxon>
        <taxon>Pleosporales</taxon>
        <taxon>Delitschiaceae</taxon>
        <taxon>Delitschia</taxon>
    </lineage>
</organism>
<comment type="caution">
    <text evidence="3">The sequence shown here is derived from an EMBL/GenBank/DDBJ whole genome shotgun (WGS) entry which is preliminary data.</text>
</comment>
<dbReference type="Pfam" id="PF00615">
    <property type="entry name" value="RGS"/>
    <property type="match status" value="1"/>
</dbReference>
<dbReference type="InterPro" id="IPR016137">
    <property type="entry name" value="RGS"/>
</dbReference>
<dbReference type="CDD" id="cd07440">
    <property type="entry name" value="RGS"/>
    <property type="match status" value="1"/>
</dbReference>
<feature type="compositionally biased region" description="Polar residues" evidence="1">
    <location>
        <begin position="343"/>
        <end position="356"/>
    </location>
</feature>
<dbReference type="PANTHER" id="PTHR10845:SF267">
    <property type="entry name" value="REGULATOR OF G PROTEIN SIGNALING DOMAIN PROTEIN (AFU_ORTHOLOGUE AFUA_6G06860)"/>
    <property type="match status" value="1"/>
</dbReference>
<dbReference type="SUPFAM" id="SSF48097">
    <property type="entry name" value="Regulator of G-protein signaling, RGS"/>
    <property type="match status" value="1"/>
</dbReference>
<dbReference type="EMBL" id="ML994380">
    <property type="protein sequence ID" value="KAF2196487.1"/>
    <property type="molecule type" value="Genomic_DNA"/>
</dbReference>
<dbReference type="InterPro" id="IPR044926">
    <property type="entry name" value="RGS_subdomain_2"/>
</dbReference>
<name>A0A9P4JBL0_9PLEO</name>
<dbReference type="PANTHER" id="PTHR10845">
    <property type="entry name" value="REGULATOR OF G PROTEIN SIGNALING"/>
    <property type="match status" value="1"/>
</dbReference>
<reference evidence="3" key="1">
    <citation type="journal article" date="2020" name="Stud. Mycol.">
        <title>101 Dothideomycetes genomes: a test case for predicting lifestyles and emergence of pathogens.</title>
        <authorList>
            <person name="Haridas S."/>
            <person name="Albert R."/>
            <person name="Binder M."/>
            <person name="Bloem J."/>
            <person name="Labutti K."/>
            <person name="Salamov A."/>
            <person name="Andreopoulos B."/>
            <person name="Baker S."/>
            <person name="Barry K."/>
            <person name="Bills G."/>
            <person name="Bluhm B."/>
            <person name="Cannon C."/>
            <person name="Castanera R."/>
            <person name="Culley D."/>
            <person name="Daum C."/>
            <person name="Ezra D."/>
            <person name="Gonzalez J."/>
            <person name="Henrissat B."/>
            <person name="Kuo A."/>
            <person name="Liang C."/>
            <person name="Lipzen A."/>
            <person name="Lutzoni F."/>
            <person name="Magnuson J."/>
            <person name="Mondo S."/>
            <person name="Nolan M."/>
            <person name="Ohm R."/>
            <person name="Pangilinan J."/>
            <person name="Park H.-J."/>
            <person name="Ramirez L."/>
            <person name="Alfaro M."/>
            <person name="Sun H."/>
            <person name="Tritt A."/>
            <person name="Yoshinaga Y."/>
            <person name="Zwiers L.-H."/>
            <person name="Turgeon B."/>
            <person name="Goodwin S."/>
            <person name="Spatafora J."/>
            <person name="Crous P."/>
            <person name="Grigoriev I."/>
        </authorList>
    </citation>
    <scope>NUCLEOTIDE SEQUENCE</scope>
    <source>
        <strain evidence="3">ATCC 74209</strain>
    </source>
</reference>
<feature type="compositionally biased region" description="Low complexity" evidence="1">
    <location>
        <begin position="9"/>
        <end position="35"/>
    </location>
</feature>
<evidence type="ECO:0000259" key="2">
    <source>
        <dbReference type="PROSITE" id="PS50132"/>
    </source>
</evidence>
<feature type="compositionally biased region" description="Low complexity" evidence="1">
    <location>
        <begin position="280"/>
        <end position="323"/>
    </location>
</feature>
<feature type="compositionally biased region" description="Polar residues" evidence="1">
    <location>
        <begin position="258"/>
        <end position="267"/>
    </location>
</feature>
<dbReference type="Proteomes" id="UP000799536">
    <property type="component" value="Unassembled WGS sequence"/>
</dbReference>
<evidence type="ECO:0000256" key="1">
    <source>
        <dbReference type="SAM" id="MobiDB-lite"/>
    </source>
</evidence>
<dbReference type="PROSITE" id="PS50132">
    <property type="entry name" value="RGS"/>
    <property type="match status" value="1"/>
</dbReference>
<dbReference type="SMART" id="SM00315">
    <property type="entry name" value="RGS"/>
    <property type="match status" value="1"/>
</dbReference>
<gene>
    <name evidence="3" type="ORF">GQ43DRAFT_383202</name>
</gene>
<feature type="region of interest" description="Disordered" evidence="1">
    <location>
        <begin position="230"/>
        <end position="402"/>
    </location>
</feature>
<dbReference type="InterPro" id="IPR036305">
    <property type="entry name" value="RGS_sf"/>
</dbReference>
<keyword evidence="4" id="KW-1185">Reference proteome</keyword>
<accession>A0A9P4JBL0</accession>
<sequence length="402" mass="43807">MSTQKSGASVLSIRTSSSSSSSSSFSTATSPTSSSAEPEYEADDEGNMSMTDHNHSRPLTVSIPRGYASGQYCNRRPNLSEILANTAPPPWTLSAFMAYMSQNHCLETLEFTMDASRYRKHYSKMVGRSPGASISPHNEECNYIKMLWKRLLDAYIAPNGPREVNLPSNVRDSLLALSDPYLPPHPSTLDPAVSKIYELMEESVLVPFLNSVCPQSAVDPGYQHHDEVLQRSQTRSYDDRPSYISNHPPHHPPHQRASAPSSLTSNFVHPRPFSHSRFASQPSTISSSSSPSTRMTPGYTSGSDALTDDSGSGSGSPSGLDDPMTPPNTPPMSEFNHYPSYYENGSTHSGTPSPRTSRGEHNGLAGATKDGWKRVSSKLWPRKRSGGALREEEHGAVEGGLF</sequence>
<evidence type="ECO:0000313" key="4">
    <source>
        <dbReference type="Proteomes" id="UP000799536"/>
    </source>
</evidence>
<proteinExistence type="predicted"/>
<protein>
    <submittedName>
        <fullName evidence="3">Regulator of G protein signaling superfamily</fullName>
    </submittedName>
</protein>
<dbReference type="OrthoDB" id="10266999at2759"/>
<feature type="domain" description="RGS" evidence="2">
    <location>
        <begin position="96"/>
        <end position="211"/>
    </location>
</feature>
<evidence type="ECO:0000313" key="3">
    <source>
        <dbReference type="EMBL" id="KAF2196487.1"/>
    </source>
</evidence>
<dbReference type="AlphaFoldDB" id="A0A9P4JBL0"/>
<feature type="region of interest" description="Disordered" evidence="1">
    <location>
        <begin position="1"/>
        <end position="61"/>
    </location>
</feature>